<dbReference type="AlphaFoldDB" id="A0A6N8JDF5"/>
<dbReference type="Pfam" id="PF13360">
    <property type="entry name" value="PQQ_2"/>
    <property type="match status" value="1"/>
</dbReference>
<dbReference type="Gene3D" id="2.130.10.10">
    <property type="entry name" value="YVTN repeat-like/Quinoprotein amine dehydrogenase"/>
    <property type="match status" value="1"/>
</dbReference>
<evidence type="ECO:0000259" key="1">
    <source>
        <dbReference type="Pfam" id="PF13360"/>
    </source>
</evidence>
<feature type="domain" description="Pyrrolo-quinoline quinone repeat" evidence="1">
    <location>
        <begin position="148"/>
        <end position="328"/>
    </location>
</feature>
<name>A0A6N8JDF5_9BACT</name>
<dbReference type="RefSeq" id="WP_157301930.1">
    <property type="nucleotide sequence ID" value="NZ_BAAAZB010000026.1"/>
</dbReference>
<gene>
    <name evidence="2" type="ORF">GO495_22150</name>
</gene>
<sequence length="331" mass="38351">MFTPDNILKNIKSILRYGNNLIICSGDGGITVYNEDTPVVLSDISPDYACIINDHLLFQQANDSDIYCQPLDDLQTPVRIIEGRFFLSLYQTDNKLCYVPSKEYLFEFDEHFRPTNSYEIKRPPQGVRSGKLYQLYPHVSCFSMQIHTPIWELENDDQLVQRIYIRDKFFAIKNDLVILLAPFVDNANYLTALDADTSAIVWQYRDYIPEMNFIDGNIVVCYYLKKPTLEGRLLIIDSKTGSILTDLDLTSEFGTHSFRTGDYFLLDRQGAYLYMAATYDKSVHILNIETGRIEWSHKVDTMADWLTGITVTDKYLFVTDQLEMLHILKRS</sequence>
<dbReference type="Proteomes" id="UP000468388">
    <property type="component" value="Unassembled WGS sequence"/>
</dbReference>
<dbReference type="InterPro" id="IPR011047">
    <property type="entry name" value="Quinoprotein_ADH-like_sf"/>
</dbReference>
<dbReference type="EMBL" id="WRXO01000007">
    <property type="protein sequence ID" value="MVT43317.1"/>
    <property type="molecule type" value="Genomic_DNA"/>
</dbReference>
<dbReference type="SUPFAM" id="SSF50998">
    <property type="entry name" value="Quinoprotein alcohol dehydrogenase-like"/>
    <property type="match status" value="1"/>
</dbReference>
<reference evidence="2 3" key="1">
    <citation type="submission" date="2019-12" db="EMBL/GenBank/DDBJ databases">
        <title>The draft genomic sequence of strain Chitinophaga oryziterrae JCM 16595.</title>
        <authorList>
            <person name="Zhang X."/>
        </authorList>
    </citation>
    <scope>NUCLEOTIDE SEQUENCE [LARGE SCALE GENOMIC DNA]</scope>
    <source>
        <strain evidence="2 3">JCM 16595</strain>
    </source>
</reference>
<evidence type="ECO:0000313" key="3">
    <source>
        <dbReference type="Proteomes" id="UP000468388"/>
    </source>
</evidence>
<dbReference type="InterPro" id="IPR015943">
    <property type="entry name" value="WD40/YVTN_repeat-like_dom_sf"/>
</dbReference>
<dbReference type="OrthoDB" id="642242at2"/>
<dbReference type="SMART" id="SM00564">
    <property type="entry name" value="PQQ"/>
    <property type="match status" value="4"/>
</dbReference>
<accession>A0A6N8JDF5</accession>
<dbReference type="InterPro" id="IPR018391">
    <property type="entry name" value="PQQ_b-propeller_rpt"/>
</dbReference>
<dbReference type="InterPro" id="IPR002372">
    <property type="entry name" value="PQQ_rpt_dom"/>
</dbReference>
<keyword evidence="3" id="KW-1185">Reference proteome</keyword>
<evidence type="ECO:0000313" key="2">
    <source>
        <dbReference type="EMBL" id="MVT43317.1"/>
    </source>
</evidence>
<proteinExistence type="predicted"/>
<comment type="caution">
    <text evidence="2">The sequence shown here is derived from an EMBL/GenBank/DDBJ whole genome shotgun (WGS) entry which is preliminary data.</text>
</comment>
<protein>
    <submittedName>
        <fullName evidence="2">PQQ-binding-like beta-propeller repeat protein</fullName>
    </submittedName>
</protein>
<organism evidence="2 3">
    <name type="scientific">Chitinophaga oryziterrae</name>
    <dbReference type="NCBI Taxonomy" id="1031224"/>
    <lineage>
        <taxon>Bacteria</taxon>
        <taxon>Pseudomonadati</taxon>
        <taxon>Bacteroidota</taxon>
        <taxon>Chitinophagia</taxon>
        <taxon>Chitinophagales</taxon>
        <taxon>Chitinophagaceae</taxon>
        <taxon>Chitinophaga</taxon>
    </lineage>
</organism>